<keyword evidence="2" id="KW-1185">Reference proteome</keyword>
<dbReference type="Proteomes" id="UP000019141">
    <property type="component" value="Unassembled WGS sequence"/>
</dbReference>
<organism evidence="1 2">
    <name type="scientific">Entotheonella factor</name>
    <dbReference type="NCBI Taxonomy" id="1429438"/>
    <lineage>
        <taxon>Bacteria</taxon>
        <taxon>Pseudomonadati</taxon>
        <taxon>Nitrospinota/Tectimicrobiota group</taxon>
        <taxon>Candidatus Tectimicrobiota</taxon>
        <taxon>Candidatus Entotheonellia</taxon>
        <taxon>Candidatus Entotheonellales</taxon>
        <taxon>Candidatus Entotheonellaceae</taxon>
        <taxon>Candidatus Entotheonella</taxon>
    </lineage>
</organism>
<evidence type="ECO:0000313" key="1">
    <source>
        <dbReference type="EMBL" id="ETW92118.1"/>
    </source>
</evidence>
<comment type="caution">
    <text evidence="1">The sequence shown here is derived from an EMBL/GenBank/DDBJ whole genome shotgun (WGS) entry which is preliminary data.</text>
</comment>
<protein>
    <submittedName>
        <fullName evidence="1">Uncharacterized protein</fullName>
    </submittedName>
</protein>
<accession>W4L205</accession>
<sequence length="74" mass="8578">MDFEIIGAIHTIETIASGKGVEARRKLNRTYGRGQWRKMKGIASVRDPNGELRRAEIHWYEAHGIGKRDFKIKR</sequence>
<dbReference type="EMBL" id="AZHW01001652">
    <property type="protein sequence ID" value="ETW92118.1"/>
    <property type="molecule type" value="Genomic_DNA"/>
</dbReference>
<dbReference type="AlphaFoldDB" id="W4L205"/>
<gene>
    <name evidence="1" type="ORF">ETSY1_45065</name>
</gene>
<dbReference type="HOGENOM" id="CLU_200298_0_0_7"/>
<name>W4L205_ENTF1</name>
<proteinExistence type="predicted"/>
<evidence type="ECO:0000313" key="2">
    <source>
        <dbReference type="Proteomes" id="UP000019141"/>
    </source>
</evidence>
<reference evidence="1 2" key="1">
    <citation type="journal article" date="2014" name="Nature">
        <title>An environmental bacterial taxon with a large and distinct metabolic repertoire.</title>
        <authorList>
            <person name="Wilson M.C."/>
            <person name="Mori T."/>
            <person name="Ruckert C."/>
            <person name="Uria A.R."/>
            <person name="Helf M.J."/>
            <person name="Takada K."/>
            <person name="Gernert C."/>
            <person name="Steffens U.A."/>
            <person name="Heycke N."/>
            <person name="Schmitt S."/>
            <person name="Rinke C."/>
            <person name="Helfrich E.J."/>
            <person name="Brachmann A.O."/>
            <person name="Gurgui C."/>
            <person name="Wakimoto T."/>
            <person name="Kracht M."/>
            <person name="Crusemann M."/>
            <person name="Hentschel U."/>
            <person name="Abe I."/>
            <person name="Matsunaga S."/>
            <person name="Kalinowski J."/>
            <person name="Takeyama H."/>
            <person name="Piel J."/>
        </authorList>
    </citation>
    <scope>NUCLEOTIDE SEQUENCE [LARGE SCALE GENOMIC DNA]</scope>
    <source>
        <strain evidence="2">TSY1</strain>
    </source>
</reference>